<evidence type="ECO:0000313" key="2">
    <source>
        <dbReference type="Proteomes" id="UP000054805"/>
    </source>
</evidence>
<sequence>MKFASLLRLIVCQAGGNMAIVDHLLKTAFNLLVFKAADPSEQIASSKLTDEKVIRAQTLFYSMDCFTGESQFTWLTNDQNF</sequence>
<name>A0A0V1IYE6_TRIPS</name>
<evidence type="ECO:0000313" key="1">
    <source>
        <dbReference type="EMBL" id="KRZ27739.1"/>
    </source>
</evidence>
<keyword evidence="2" id="KW-1185">Reference proteome</keyword>
<reference evidence="1 2" key="1">
    <citation type="submission" date="2015-01" db="EMBL/GenBank/DDBJ databases">
        <title>Evolution of Trichinella species and genotypes.</title>
        <authorList>
            <person name="Korhonen P.K."/>
            <person name="Edoardo P."/>
            <person name="Giuseppe L.R."/>
            <person name="Gasser R.B."/>
        </authorList>
    </citation>
    <scope>NUCLEOTIDE SEQUENCE [LARGE SCALE GENOMIC DNA]</scope>
    <source>
        <strain evidence="1">ISS588</strain>
    </source>
</reference>
<proteinExistence type="predicted"/>
<comment type="caution">
    <text evidence="1">The sequence shown here is derived from an EMBL/GenBank/DDBJ whole genome shotgun (WGS) entry which is preliminary data.</text>
</comment>
<gene>
    <name evidence="1" type="ORF">T4B_9780</name>
</gene>
<accession>A0A0V1IYE6</accession>
<dbReference type="AlphaFoldDB" id="A0A0V1IYE6"/>
<dbReference type="Proteomes" id="UP000054805">
    <property type="component" value="Unassembled WGS sequence"/>
</dbReference>
<dbReference type="EMBL" id="JYDS01000067">
    <property type="protein sequence ID" value="KRZ27739.1"/>
    <property type="molecule type" value="Genomic_DNA"/>
</dbReference>
<organism evidence="1 2">
    <name type="scientific">Trichinella pseudospiralis</name>
    <name type="common">Parasitic roundworm</name>
    <dbReference type="NCBI Taxonomy" id="6337"/>
    <lineage>
        <taxon>Eukaryota</taxon>
        <taxon>Metazoa</taxon>
        <taxon>Ecdysozoa</taxon>
        <taxon>Nematoda</taxon>
        <taxon>Enoplea</taxon>
        <taxon>Dorylaimia</taxon>
        <taxon>Trichinellida</taxon>
        <taxon>Trichinellidae</taxon>
        <taxon>Trichinella</taxon>
    </lineage>
</organism>
<protein>
    <submittedName>
        <fullName evidence="1">Uncharacterized protein</fullName>
    </submittedName>
</protein>